<keyword evidence="7" id="KW-0804">Transcription</keyword>
<dbReference type="PANTHER" id="PTHR33202:SF7">
    <property type="entry name" value="FERRIC UPTAKE REGULATION PROTEIN"/>
    <property type="match status" value="1"/>
</dbReference>
<evidence type="ECO:0000256" key="4">
    <source>
        <dbReference type="ARBA" id="ARBA00022833"/>
    </source>
</evidence>
<keyword evidence="9" id="KW-0408">Iron</keyword>
<dbReference type="GO" id="GO:1900376">
    <property type="term" value="P:regulation of secondary metabolite biosynthetic process"/>
    <property type="evidence" value="ECO:0007669"/>
    <property type="project" value="TreeGrafter"/>
</dbReference>
<dbReference type="InterPro" id="IPR043135">
    <property type="entry name" value="Fur_C"/>
</dbReference>
<dbReference type="GO" id="GO:0045892">
    <property type="term" value="P:negative regulation of DNA-templated transcription"/>
    <property type="evidence" value="ECO:0007669"/>
    <property type="project" value="TreeGrafter"/>
</dbReference>
<sequence>MDSLDKIEEKLHAKGFKLTPQRRATIAILLEHKESHLSAEEVYSLLQKKHPEVGLATVYRTLDVLTEIEIVNRINFEDGVARFDLKTDDGQHFHHHLVCNNCGRVIEIHEDMLFDVEQRIKHQYHFEITDHRLTFLGICQDCIRKSKTRGVS</sequence>
<dbReference type="InterPro" id="IPR036390">
    <property type="entry name" value="WH_DNA-bd_sf"/>
</dbReference>
<feature type="binding site" evidence="8">
    <location>
        <position position="139"/>
    </location>
    <ligand>
        <name>Zn(2+)</name>
        <dbReference type="ChEBI" id="CHEBI:29105"/>
    </ligand>
</feature>
<keyword evidence="4 8" id="KW-0862">Zinc</keyword>
<name>A0A0R1TRF6_9LACO</name>
<dbReference type="GO" id="GO:0008270">
    <property type="term" value="F:zinc ion binding"/>
    <property type="evidence" value="ECO:0007669"/>
    <property type="project" value="TreeGrafter"/>
</dbReference>
<dbReference type="InterPro" id="IPR036388">
    <property type="entry name" value="WH-like_DNA-bd_sf"/>
</dbReference>
<evidence type="ECO:0000256" key="1">
    <source>
        <dbReference type="ARBA" id="ARBA00007957"/>
    </source>
</evidence>
<evidence type="ECO:0000256" key="7">
    <source>
        <dbReference type="ARBA" id="ARBA00023163"/>
    </source>
</evidence>
<feature type="binding site" evidence="8">
    <location>
        <position position="142"/>
    </location>
    <ligand>
        <name>Zn(2+)</name>
        <dbReference type="ChEBI" id="CHEBI:29105"/>
    </ligand>
</feature>
<organism evidence="10 11">
    <name type="scientific">Ligilactobacillus apodemi DSM 16634 = JCM 16172</name>
    <dbReference type="NCBI Taxonomy" id="1423724"/>
    <lineage>
        <taxon>Bacteria</taxon>
        <taxon>Bacillati</taxon>
        <taxon>Bacillota</taxon>
        <taxon>Bacilli</taxon>
        <taxon>Lactobacillales</taxon>
        <taxon>Lactobacillaceae</taxon>
        <taxon>Ligilactobacillus</taxon>
    </lineage>
</organism>
<dbReference type="Pfam" id="PF01475">
    <property type="entry name" value="FUR"/>
    <property type="match status" value="1"/>
</dbReference>
<feature type="binding site" evidence="8">
    <location>
        <position position="99"/>
    </location>
    <ligand>
        <name>Zn(2+)</name>
        <dbReference type="ChEBI" id="CHEBI:29105"/>
    </ligand>
</feature>
<evidence type="ECO:0000256" key="9">
    <source>
        <dbReference type="PIRSR" id="PIRSR602481-2"/>
    </source>
</evidence>
<dbReference type="GO" id="GO:0000976">
    <property type="term" value="F:transcription cis-regulatory region binding"/>
    <property type="evidence" value="ECO:0007669"/>
    <property type="project" value="TreeGrafter"/>
</dbReference>
<evidence type="ECO:0000313" key="11">
    <source>
        <dbReference type="Proteomes" id="UP000051324"/>
    </source>
</evidence>
<dbReference type="InterPro" id="IPR002481">
    <property type="entry name" value="FUR"/>
</dbReference>
<dbReference type="Proteomes" id="UP000051324">
    <property type="component" value="Unassembled WGS sequence"/>
</dbReference>
<feature type="binding site" evidence="8">
    <location>
        <position position="102"/>
    </location>
    <ligand>
        <name>Zn(2+)</name>
        <dbReference type="ChEBI" id="CHEBI:29105"/>
    </ligand>
</feature>
<evidence type="ECO:0000256" key="6">
    <source>
        <dbReference type="ARBA" id="ARBA00023125"/>
    </source>
</evidence>
<accession>A0A0R1TRF6</accession>
<comment type="caution">
    <text evidence="10">The sequence shown here is derived from an EMBL/GenBank/DDBJ whole genome shotgun (WGS) entry which is preliminary data.</text>
</comment>
<comment type="similarity">
    <text evidence="1">Belongs to the Fur family.</text>
</comment>
<keyword evidence="2" id="KW-0678">Repressor</keyword>
<dbReference type="FunFam" id="1.10.10.10:FF:000051">
    <property type="entry name" value="Fur family transcriptional regulator"/>
    <property type="match status" value="1"/>
</dbReference>
<keyword evidence="3 8" id="KW-0479">Metal-binding</keyword>
<comment type="cofactor">
    <cofactor evidence="9">
        <name>Mn(2+)</name>
        <dbReference type="ChEBI" id="CHEBI:29035"/>
    </cofactor>
    <cofactor evidence="9">
        <name>Fe(2+)</name>
        <dbReference type="ChEBI" id="CHEBI:29033"/>
    </cofactor>
    <text evidence="9">Binds 1 Mn(2+) or Fe(2+) ion per subunit.</text>
</comment>
<dbReference type="Gene3D" id="1.10.10.10">
    <property type="entry name" value="Winged helix-like DNA-binding domain superfamily/Winged helix DNA-binding domain"/>
    <property type="match status" value="1"/>
</dbReference>
<dbReference type="EMBL" id="AZFT01000053">
    <property type="protein sequence ID" value="KRL83785.1"/>
    <property type="molecule type" value="Genomic_DNA"/>
</dbReference>
<dbReference type="PATRIC" id="fig|1423724.4.peg.1088"/>
<keyword evidence="5" id="KW-0805">Transcription regulation</keyword>
<reference evidence="10 11" key="1">
    <citation type="journal article" date="2015" name="Genome Announc.">
        <title>Expanding the biotechnology potential of lactobacilli through comparative genomics of 213 strains and associated genera.</title>
        <authorList>
            <person name="Sun Z."/>
            <person name="Harris H.M."/>
            <person name="McCann A."/>
            <person name="Guo C."/>
            <person name="Argimon S."/>
            <person name="Zhang W."/>
            <person name="Yang X."/>
            <person name="Jeffery I.B."/>
            <person name="Cooney J.C."/>
            <person name="Kagawa T.F."/>
            <person name="Liu W."/>
            <person name="Song Y."/>
            <person name="Salvetti E."/>
            <person name="Wrobel A."/>
            <person name="Rasinkangas P."/>
            <person name="Parkhill J."/>
            <person name="Rea M.C."/>
            <person name="O'Sullivan O."/>
            <person name="Ritari J."/>
            <person name="Douillard F.P."/>
            <person name="Paul Ross R."/>
            <person name="Yang R."/>
            <person name="Briner A.E."/>
            <person name="Felis G.E."/>
            <person name="de Vos W.M."/>
            <person name="Barrangou R."/>
            <person name="Klaenhammer T.R."/>
            <person name="Caufield P.W."/>
            <person name="Cui Y."/>
            <person name="Zhang H."/>
            <person name="O'Toole P.W."/>
        </authorList>
    </citation>
    <scope>NUCLEOTIDE SEQUENCE [LARGE SCALE GENOMIC DNA]</scope>
    <source>
        <strain evidence="10 11">DSM 16634</strain>
    </source>
</reference>
<evidence type="ECO:0000256" key="5">
    <source>
        <dbReference type="ARBA" id="ARBA00023015"/>
    </source>
</evidence>
<proteinExistence type="inferred from homology"/>
<dbReference type="SUPFAM" id="SSF46785">
    <property type="entry name" value="Winged helix' DNA-binding domain"/>
    <property type="match status" value="1"/>
</dbReference>
<dbReference type="STRING" id="1423724.FC32_GL001046"/>
<feature type="binding site" evidence="9">
    <location>
        <position position="131"/>
    </location>
    <ligand>
        <name>Fe cation</name>
        <dbReference type="ChEBI" id="CHEBI:24875"/>
    </ligand>
</feature>
<dbReference type="GO" id="GO:0003700">
    <property type="term" value="F:DNA-binding transcription factor activity"/>
    <property type="evidence" value="ECO:0007669"/>
    <property type="project" value="InterPro"/>
</dbReference>
<dbReference type="OrthoDB" id="8659436at2"/>
<dbReference type="PANTHER" id="PTHR33202">
    <property type="entry name" value="ZINC UPTAKE REGULATION PROTEIN"/>
    <property type="match status" value="1"/>
</dbReference>
<dbReference type="RefSeq" id="WP_025087764.1">
    <property type="nucleotide sequence ID" value="NZ_AZFT01000053.1"/>
</dbReference>
<dbReference type="AlphaFoldDB" id="A0A0R1TRF6"/>
<keyword evidence="11" id="KW-1185">Reference proteome</keyword>
<dbReference type="CDD" id="cd07153">
    <property type="entry name" value="Fur_like"/>
    <property type="match status" value="1"/>
</dbReference>
<evidence type="ECO:0000256" key="8">
    <source>
        <dbReference type="PIRSR" id="PIRSR602481-1"/>
    </source>
</evidence>
<protein>
    <submittedName>
        <fullName evidence="10">Ferric uptake regulation protein</fullName>
    </submittedName>
</protein>
<evidence type="ECO:0000313" key="10">
    <source>
        <dbReference type="EMBL" id="KRL83785.1"/>
    </source>
</evidence>
<keyword evidence="6" id="KW-0238">DNA-binding</keyword>
<gene>
    <name evidence="10" type="ORF">FC32_GL001046</name>
</gene>
<evidence type="ECO:0000256" key="3">
    <source>
        <dbReference type="ARBA" id="ARBA00022723"/>
    </source>
</evidence>
<evidence type="ECO:0000256" key="2">
    <source>
        <dbReference type="ARBA" id="ARBA00022491"/>
    </source>
</evidence>
<comment type="cofactor">
    <cofactor evidence="8">
        <name>Zn(2+)</name>
        <dbReference type="ChEBI" id="CHEBI:29105"/>
    </cofactor>
    <text evidence="8">Binds 1 zinc ion per subunit.</text>
</comment>
<dbReference type="eggNOG" id="COG0735">
    <property type="taxonomic scope" value="Bacteria"/>
</dbReference>
<dbReference type="Gene3D" id="3.30.1490.190">
    <property type="match status" value="1"/>
</dbReference>